<dbReference type="PANTHER" id="PTHR23537">
    <property type="match status" value="1"/>
</dbReference>
<sequence>MLALASAMGIGRFAYTPILPAMIEALDLSKARAGLIASANFVGYLAGALAAAAPRLPGSRRAWFLGSLLLGAATTAGMGMAGSLPGFLLLRLIGGTASAFVLVLGSALVLDHLTAAGRGSLSALHFAGVGLGIAASAALVTALEKAGADWRMLWLVVGGTAAAVVPLVVWLVPGEATAPRPTSVAAPAARRPSGLGRLALCHGLFGFGYVVTATFLVAVVRASPEAQVLEPAVWLLVGLAALPSTAAWGWAGTRFGPRRAYAAACLLEALGVAAGGLWTTPAGALLAAALLGGTFMGITALGFAAARALAPDDQRRAFALTTAGFGVGQIAGPVMAGLLLDRTGGFAAPSLLAAGALLLAALLITRGCGTSVGGGPNEVG</sequence>
<evidence type="ECO:0000313" key="7">
    <source>
        <dbReference type="Proteomes" id="UP000295096"/>
    </source>
</evidence>
<proteinExistence type="predicted"/>
<dbReference type="SUPFAM" id="SSF103473">
    <property type="entry name" value="MFS general substrate transporter"/>
    <property type="match status" value="1"/>
</dbReference>
<evidence type="ECO:0000256" key="3">
    <source>
        <dbReference type="ARBA" id="ARBA00023136"/>
    </source>
</evidence>
<evidence type="ECO:0000313" key="6">
    <source>
        <dbReference type="EMBL" id="TDH61005.1"/>
    </source>
</evidence>
<gene>
    <name evidence="6" type="ORF">E2C06_19085</name>
</gene>
<feature type="transmembrane region" description="Helical" evidence="4">
    <location>
        <begin position="318"/>
        <end position="340"/>
    </location>
</feature>
<feature type="transmembrane region" description="Helical" evidence="4">
    <location>
        <begin position="198"/>
        <end position="220"/>
    </location>
</feature>
<evidence type="ECO:0000259" key="5">
    <source>
        <dbReference type="PROSITE" id="PS50850"/>
    </source>
</evidence>
<evidence type="ECO:0000256" key="1">
    <source>
        <dbReference type="ARBA" id="ARBA00022692"/>
    </source>
</evidence>
<keyword evidence="2 4" id="KW-1133">Transmembrane helix</keyword>
<dbReference type="EMBL" id="SMSJ01000028">
    <property type="protein sequence ID" value="TDH61005.1"/>
    <property type="molecule type" value="Genomic_DNA"/>
</dbReference>
<keyword evidence="1 4" id="KW-0812">Transmembrane</keyword>
<keyword evidence="3 4" id="KW-0472">Membrane</keyword>
<accession>A0A4V3A9Y5</accession>
<comment type="caution">
    <text evidence="6">The sequence shown here is derived from an EMBL/GenBank/DDBJ whole genome shotgun (WGS) entry which is preliminary data.</text>
</comment>
<dbReference type="OrthoDB" id="9797953at2"/>
<feature type="transmembrane region" description="Helical" evidence="4">
    <location>
        <begin position="88"/>
        <end position="110"/>
    </location>
</feature>
<dbReference type="InterPro" id="IPR010645">
    <property type="entry name" value="MFS_4"/>
</dbReference>
<feature type="transmembrane region" description="Helical" evidence="4">
    <location>
        <begin position="260"/>
        <end position="278"/>
    </location>
</feature>
<feature type="transmembrane region" description="Helical" evidence="4">
    <location>
        <begin position="33"/>
        <end position="53"/>
    </location>
</feature>
<dbReference type="Gene3D" id="1.20.1250.20">
    <property type="entry name" value="MFS general substrate transporter like domains"/>
    <property type="match status" value="2"/>
</dbReference>
<feature type="transmembrane region" description="Helical" evidence="4">
    <location>
        <begin position="62"/>
        <end position="82"/>
    </location>
</feature>
<feature type="transmembrane region" description="Helical" evidence="4">
    <location>
        <begin position="232"/>
        <end position="251"/>
    </location>
</feature>
<dbReference type="Proteomes" id="UP000295096">
    <property type="component" value="Unassembled WGS sequence"/>
</dbReference>
<feature type="transmembrane region" description="Helical" evidence="4">
    <location>
        <begin position="284"/>
        <end position="306"/>
    </location>
</feature>
<name>A0A4V3A9Y5_9PROT</name>
<keyword evidence="7" id="KW-1185">Reference proteome</keyword>
<feature type="domain" description="Major facilitator superfamily (MFS) profile" evidence="5">
    <location>
        <begin position="1"/>
        <end position="373"/>
    </location>
</feature>
<protein>
    <submittedName>
        <fullName evidence="6">YbfB/YjiJ family MFS transporter</fullName>
    </submittedName>
</protein>
<dbReference type="InterPro" id="IPR036259">
    <property type="entry name" value="MFS_trans_sf"/>
</dbReference>
<dbReference type="AlphaFoldDB" id="A0A4V3A9Y5"/>
<evidence type="ECO:0000256" key="2">
    <source>
        <dbReference type="ARBA" id="ARBA00022989"/>
    </source>
</evidence>
<dbReference type="InterPro" id="IPR020846">
    <property type="entry name" value="MFS_dom"/>
</dbReference>
<evidence type="ECO:0000256" key="4">
    <source>
        <dbReference type="SAM" id="Phobius"/>
    </source>
</evidence>
<dbReference type="PROSITE" id="PS50850">
    <property type="entry name" value="MFS"/>
    <property type="match status" value="1"/>
</dbReference>
<dbReference type="Pfam" id="PF06779">
    <property type="entry name" value="MFS_4"/>
    <property type="match status" value="1"/>
</dbReference>
<organism evidence="6 7">
    <name type="scientific">Dankookia rubra</name>
    <dbReference type="NCBI Taxonomy" id="1442381"/>
    <lineage>
        <taxon>Bacteria</taxon>
        <taxon>Pseudomonadati</taxon>
        <taxon>Pseudomonadota</taxon>
        <taxon>Alphaproteobacteria</taxon>
        <taxon>Acetobacterales</taxon>
        <taxon>Roseomonadaceae</taxon>
        <taxon>Dankookia</taxon>
    </lineage>
</organism>
<feature type="transmembrane region" description="Helical" evidence="4">
    <location>
        <begin position="152"/>
        <end position="172"/>
    </location>
</feature>
<dbReference type="PANTHER" id="PTHR23537:SF1">
    <property type="entry name" value="SUGAR TRANSPORTER"/>
    <property type="match status" value="1"/>
</dbReference>
<dbReference type="GO" id="GO:0005886">
    <property type="term" value="C:plasma membrane"/>
    <property type="evidence" value="ECO:0007669"/>
    <property type="project" value="TreeGrafter"/>
</dbReference>
<feature type="transmembrane region" description="Helical" evidence="4">
    <location>
        <begin position="122"/>
        <end position="140"/>
    </location>
</feature>
<dbReference type="GO" id="GO:0022857">
    <property type="term" value="F:transmembrane transporter activity"/>
    <property type="evidence" value="ECO:0007669"/>
    <property type="project" value="InterPro"/>
</dbReference>
<feature type="transmembrane region" description="Helical" evidence="4">
    <location>
        <begin position="346"/>
        <end position="364"/>
    </location>
</feature>
<reference evidence="6 7" key="1">
    <citation type="journal article" date="2016" name="J. Microbiol.">
        <title>Dankookia rubra gen. nov., sp. nov., an alphaproteobacterium isolated from sediment of a shallow stream.</title>
        <authorList>
            <person name="Kim W.H."/>
            <person name="Kim D.H."/>
            <person name="Kang K."/>
            <person name="Ahn T.Y."/>
        </authorList>
    </citation>
    <scope>NUCLEOTIDE SEQUENCE [LARGE SCALE GENOMIC DNA]</scope>
    <source>
        <strain evidence="6 7">JCM30602</strain>
    </source>
</reference>